<dbReference type="eggNOG" id="ENOG502STHN">
    <property type="taxonomic scope" value="Eukaryota"/>
</dbReference>
<evidence type="ECO:0000256" key="1">
    <source>
        <dbReference type="SAM" id="MobiDB-lite"/>
    </source>
</evidence>
<sequence length="870" mass="96092">MPTYLARGVSTRLGTMPLAGTISEHIVLRRGEAAKQQSDAAEKQLQNSRLLKEVSVPFPGDEKQHRLNWLGNAPFVQVQAGWDAFDEECAETTRATTGVLSSQESKALVLHVNLSDRTYVSGLHDHKTSLKIEVFFNGQLNSCWFMATHDVRTGVKGHHQIFAGIRVNFLAERPWIILPPGIEPGVGLRTHHEPISVSQRWQDICRAFKNEANERGVNEQGEIPPTATFLEAHAAMQMPDKVRNMQKPGGKVFGTIDVVITAGKGKKLTSGVGYLKAPKRMFDENFPLVKQSDGAAADAQIVETRQTESDDEPQSIQPGYNGFVAITEAEYNQGYSLSTQEKSLSADRPGIPTASDFAPYSGIPDNLQHIQGQSMSSDLSNQPCQLNTASYFGPLQHLPFSFPDSNQPLLMGRTQDFSIVSNRFTPSASAPPYLLPDQPFRCFNDGTSPLLHGNLTEAGHEYSRTPRNVIPVPFSSQQVPGLREQGAVELPHVPVPPPNSYLEWPAPPIGLYSVPKKPKRSISARKDTLSARVKKDSRDILLTRLVILGHNKTILVDHKWDPPKRITVRSGRPVCPEPQLGHPASMNECLESSKSRDTSASICKPEKIAVNMNTSAPPSSENSSMDVSLKGIPHIYQSRDEVIIGEDESTDLCRKPDTLQLSDTRIFDHSEKDFVLSTKYNRDRCASRGSNMFAVQSSETNPPLFGRPEEMFCEASLLSSLHTTPNIGLESMEHKLQSEQTNPITLVPIRPADSSNKHVILPSLDCSHGALFPTVSNSTTKATPSSKGRKRKASNGPITKWSRNRTSLKTDGNPSLNQNCVITYAENKDEENDQGVFRQVRSERCGVFQEDYVVFAARFFVGEKASMDKE</sequence>
<evidence type="ECO:0000313" key="2">
    <source>
        <dbReference type="EMBL" id="EMD59652.1"/>
    </source>
</evidence>
<dbReference type="GeneID" id="19132322"/>
<dbReference type="Proteomes" id="UP000016934">
    <property type="component" value="Unassembled WGS sequence"/>
</dbReference>
<feature type="compositionally biased region" description="Polar residues" evidence="1">
    <location>
        <begin position="804"/>
        <end position="814"/>
    </location>
</feature>
<accession>M2SS65</accession>
<dbReference type="STRING" id="665912.M2SS65"/>
<dbReference type="AlphaFoldDB" id="M2SS65"/>
<reference evidence="2 3" key="1">
    <citation type="journal article" date="2012" name="PLoS Pathog.">
        <title>Diverse lifestyles and strategies of plant pathogenesis encoded in the genomes of eighteen Dothideomycetes fungi.</title>
        <authorList>
            <person name="Ohm R.A."/>
            <person name="Feau N."/>
            <person name="Henrissat B."/>
            <person name="Schoch C.L."/>
            <person name="Horwitz B.A."/>
            <person name="Barry K.W."/>
            <person name="Condon B.J."/>
            <person name="Copeland A.C."/>
            <person name="Dhillon B."/>
            <person name="Glaser F."/>
            <person name="Hesse C.N."/>
            <person name="Kosti I."/>
            <person name="LaButti K."/>
            <person name="Lindquist E.A."/>
            <person name="Lucas S."/>
            <person name="Salamov A.A."/>
            <person name="Bradshaw R.E."/>
            <person name="Ciuffetti L."/>
            <person name="Hamelin R.C."/>
            <person name="Kema G.H.J."/>
            <person name="Lawrence C."/>
            <person name="Scott J.A."/>
            <person name="Spatafora J.W."/>
            <person name="Turgeon B.G."/>
            <person name="de Wit P.J.G.M."/>
            <person name="Zhong S."/>
            <person name="Goodwin S.B."/>
            <person name="Grigoriev I.V."/>
        </authorList>
    </citation>
    <scope>NUCLEOTIDE SEQUENCE [LARGE SCALE GENOMIC DNA]</scope>
    <source>
        <strain evidence="3">ND90Pr / ATCC 201652</strain>
    </source>
</reference>
<feature type="region of interest" description="Disordered" evidence="1">
    <location>
        <begin position="775"/>
        <end position="814"/>
    </location>
</feature>
<dbReference type="HOGENOM" id="CLU_329813_0_0_1"/>
<dbReference type="KEGG" id="bsc:COCSADRAFT_164533"/>
<proteinExistence type="predicted"/>
<dbReference type="RefSeq" id="XP_007704660.1">
    <property type="nucleotide sequence ID" value="XM_007706470.1"/>
</dbReference>
<name>M2SS65_COCSN</name>
<keyword evidence="3" id="KW-1185">Reference proteome</keyword>
<dbReference type="EMBL" id="KB445652">
    <property type="protein sequence ID" value="EMD59652.1"/>
    <property type="molecule type" value="Genomic_DNA"/>
</dbReference>
<organism evidence="2 3">
    <name type="scientific">Cochliobolus sativus (strain ND90Pr / ATCC 201652)</name>
    <name type="common">Common root rot and spot blotch fungus</name>
    <name type="synonym">Bipolaris sorokiniana</name>
    <dbReference type="NCBI Taxonomy" id="665912"/>
    <lineage>
        <taxon>Eukaryota</taxon>
        <taxon>Fungi</taxon>
        <taxon>Dikarya</taxon>
        <taxon>Ascomycota</taxon>
        <taxon>Pezizomycotina</taxon>
        <taxon>Dothideomycetes</taxon>
        <taxon>Pleosporomycetidae</taxon>
        <taxon>Pleosporales</taxon>
        <taxon>Pleosporineae</taxon>
        <taxon>Pleosporaceae</taxon>
        <taxon>Bipolaris</taxon>
    </lineage>
</organism>
<reference evidence="3" key="2">
    <citation type="journal article" date="2013" name="PLoS Genet.">
        <title>Comparative genome structure, secondary metabolite, and effector coding capacity across Cochliobolus pathogens.</title>
        <authorList>
            <person name="Condon B.J."/>
            <person name="Leng Y."/>
            <person name="Wu D."/>
            <person name="Bushley K.E."/>
            <person name="Ohm R.A."/>
            <person name="Otillar R."/>
            <person name="Martin J."/>
            <person name="Schackwitz W."/>
            <person name="Grimwood J."/>
            <person name="MohdZainudin N."/>
            <person name="Xue C."/>
            <person name="Wang R."/>
            <person name="Manning V.A."/>
            <person name="Dhillon B."/>
            <person name="Tu Z.J."/>
            <person name="Steffenson B.J."/>
            <person name="Salamov A."/>
            <person name="Sun H."/>
            <person name="Lowry S."/>
            <person name="LaButti K."/>
            <person name="Han J."/>
            <person name="Copeland A."/>
            <person name="Lindquist E."/>
            <person name="Barry K."/>
            <person name="Schmutz J."/>
            <person name="Baker S.E."/>
            <person name="Ciuffetti L.M."/>
            <person name="Grigoriev I.V."/>
            <person name="Zhong S."/>
            <person name="Turgeon B.G."/>
        </authorList>
    </citation>
    <scope>NUCLEOTIDE SEQUENCE [LARGE SCALE GENOMIC DNA]</scope>
    <source>
        <strain evidence="3">ND90Pr / ATCC 201652</strain>
    </source>
</reference>
<feature type="compositionally biased region" description="Polar residues" evidence="1">
    <location>
        <begin position="775"/>
        <end position="786"/>
    </location>
</feature>
<gene>
    <name evidence="2" type="ORF">COCSADRAFT_164533</name>
</gene>
<evidence type="ECO:0000313" key="3">
    <source>
        <dbReference type="Proteomes" id="UP000016934"/>
    </source>
</evidence>
<dbReference type="OMA" id="ERPWVIL"/>
<dbReference type="OrthoDB" id="3556832at2759"/>
<protein>
    <submittedName>
        <fullName evidence="2">Uncharacterized protein</fullName>
    </submittedName>
</protein>